<dbReference type="Proteomes" id="UP000009183">
    <property type="component" value="Unassembled WGS sequence, unordered"/>
</dbReference>
<dbReference type="InParanoid" id="F6I2H6"/>
<dbReference type="PANTHER" id="PTHR46422:SF4">
    <property type="entry name" value="SERINE_THREONINE-PROTEIN PHOSPHATASE BSL3"/>
    <property type="match status" value="1"/>
</dbReference>
<accession>F6I2H6</accession>
<dbReference type="SUPFAM" id="SSF50965">
    <property type="entry name" value="Galactose oxidase, central domain"/>
    <property type="match status" value="1"/>
</dbReference>
<reference evidence="2" key="1">
    <citation type="journal article" date="2007" name="Nature">
        <title>The grapevine genome sequence suggests ancestral hexaploidization in major angiosperm phyla.</title>
        <authorList>
            <consortium name="The French-Italian Public Consortium for Grapevine Genome Characterization."/>
            <person name="Jaillon O."/>
            <person name="Aury J.-M."/>
            <person name="Noel B."/>
            <person name="Policriti A."/>
            <person name="Clepet C."/>
            <person name="Casagrande A."/>
            <person name="Choisne N."/>
            <person name="Aubourg S."/>
            <person name="Vitulo N."/>
            <person name="Jubin C."/>
            <person name="Vezzi A."/>
            <person name="Legeai F."/>
            <person name="Hugueney P."/>
            <person name="Dasilva C."/>
            <person name="Horner D."/>
            <person name="Mica E."/>
            <person name="Jublot D."/>
            <person name="Poulain J."/>
            <person name="Bruyere C."/>
            <person name="Billault A."/>
            <person name="Segurens B."/>
            <person name="Gouyvenoux M."/>
            <person name="Ugarte E."/>
            <person name="Cattonaro F."/>
            <person name="Anthouard V."/>
            <person name="Vico V."/>
            <person name="Del Fabbro C."/>
            <person name="Alaux M."/>
            <person name="Di Gaspero G."/>
            <person name="Dumas V."/>
            <person name="Felice N."/>
            <person name="Paillard S."/>
            <person name="Juman I."/>
            <person name="Moroldo M."/>
            <person name="Scalabrin S."/>
            <person name="Canaguier A."/>
            <person name="Le Clainche I."/>
            <person name="Malacrida G."/>
            <person name="Durand E."/>
            <person name="Pesole G."/>
            <person name="Laucou V."/>
            <person name="Chatelet P."/>
            <person name="Merdinoglu D."/>
            <person name="Delledonne M."/>
            <person name="Pezzotti M."/>
            <person name="Lecharny A."/>
            <person name="Scarpelli C."/>
            <person name="Artiguenave F."/>
            <person name="Pe M.E."/>
            <person name="Valle G."/>
            <person name="Morgante M."/>
            <person name="Caboche M."/>
            <person name="Adam-Blondon A.-F."/>
            <person name="Weissenbach J."/>
            <person name="Quetier F."/>
            <person name="Wincker P."/>
        </authorList>
    </citation>
    <scope>NUCLEOTIDE SEQUENCE [LARGE SCALE GENOMIC DNA]</scope>
    <source>
        <strain evidence="2">cv. Pinot noir / PN40024</strain>
    </source>
</reference>
<gene>
    <name evidence="1" type="ORF">VIT_00s2182g00010</name>
</gene>
<dbReference type="PANTHER" id="PTHR46422">
    <property type="entry name" value="SERINE/THREONINE-PROTEIN PHOSPHATASE BSL3"/>
    <property type="match status" value="1"/>
</dbReference>
<proteinExistence type="predicted"/>
<dbReference type="EMBL" id="FN596632">
    <property type="protein sequence ID" value="CCB61143.1"/>
    <property type="molecule type" value="Genomic_DNA"/>
</dbReference>
<dbReference type="eggNOG" id="KOG0379">
    <property type="taxonomic scope" value="Eukaryota"/>
</dbReference>
<evidence type="ECO:0000313" key="1">
    <source>
        <dbReference type="EMBL" id="CCB61143.1"/>
    </source>
</evidence>
<name>F6I2H6_VITVI</name>
<dbReference type="InterPro" id="IPR011043">
    <property type="entry name" value="Gal_Oxase/kelch_b-propeller"/>
</dbReference>
<keyword evidence="2" id="KW-1185">Reference proteome</keyword>
<dbReference type="AlphaFoldDB" id="F6I2H6"/>
<dbReference type="PaxDb" id="29760-VIT_00s2182g00010.t01"/>
<dbReference type="HOGENOM" id="CLU_988391_0_0_1"/>
<protein>
    <submittedName>
        <fullName evidence="1">Uncharacterized protein</fullName>
    </submittedName>
</protein>
<organism evidence="1 2">
    <name type="scientific">Vitis vinifera</name>
    <name type="common">Grape</name>
    <dbReference type="NCBI Taxonomy" id="29760"/>
    <lineage>
        <taxon>Eukaryota</taxon>
        <taxon>Viridiplantae</taxon>
        <taxon>Streptophyta</taxon>
        <taxon>Embryophyta</taxon>
        <taxon>Tracheophyta</taxon>
        <taxon>Spermatophyta</taxon>
        <taxon>Magnoliopsida</taxon>
        <taxon>eudicotyledons</taxon>
        <taxon>Gunneridae</taxon>
        <taxon>Pentapetalae</taxon>
        <taxon>rosids</taxon>
        <taxon>Vitales</taxon>
        <taxon>Vitaceae</taxon>
        <taxon>Viteae</taxon>
        <taxon>Vitis</taxon>
    </lineage>
</organism>
<evidence type="ECO:0000313" key="2">
    <source>
        <dbReference type="Proteomes" id="UP000009183"/>
    </source>
</evidence>
<sequence>MHAELYRGNNSQASDGALHWSSSSNTFVPLLPGNEAPQELSSNSVPLASAYGLTRDRDGRWAWAIALGVSPSPKYQHAAVFVHSQLHVSRGALGDDHMVEDRSSIAEVLGSRRVLDTVAGVWCDTKAIVTSVRAGGYSANATGGDTSFELIRRCRHAAAAVGDLVSAYGGLRCGMLLDDLIVAENCHAAETTNDASPTAATTTTVAATKQTGRFPNICSGPENQLISYDTSGVIKKGQRLKVPIGSCREQDSLTCPLLQENKEASSSLEIRVHHCHHSRGLG</sequence>
<dbReference type="STRING" id="29760.F6I2H6"/>